<evidence type="ECO:0000313" key="1">
    <source>
        <dbReference type="EMBL" id="TQV69756.1"/>
    </source>
</evidence>
<sequence length="100" mass="11060">MELLTKVSRLFSGLGRRRLSEGIAHGYQLWLENLGNDPEAVRAFLVEDWSITGNVEKPSDIPELPWLVLELPEGSDTYSIIHIKAGELEALGAVTSVKNT</sequence>
<proteinExistence type="predicted"/>
<dbReference type="AlphaFoldDB" id="A0A545SXR9"/>
<reference evidence="1 2" key="1">
    <citation type="submission" date="2019-06" db="EMBL/GenBank/DDBJ databases">
        <title>A novel species of marine bacteria.</title>
        <authorList>
            <person name="Wang Y."/>
        </authorList>
    </citation>
    <scope>NUCLEOTIDE SEQUENCE [LARGE SCALE GENOMIC DNA]</scope>
    <source>
        <strain evidence="1 2">MA1-10</strain>
    </source>
</reference>
<comment type="caution">
    <text evidence="1">The sequence shown here is derived from an EMBL/GenBank/DDBJ whole genome shotgun (WGS) entry which is preliminary data.</text>
</comment>
<dbReference type="OrthoDB" id="9942188at2"/>
<evidence type="ECO:0000313" key="2">
    <source>
        <dbReference type="Proteomes" id="UP000315816"/>
    </source>
</evidence>
<accession>A0A545SXR9</accession>
<gene>
    <name evidence="1" type="ORF">FIL88_01415</name>
</gene>
<keyword evidence="2" id="KW-1185">Reference proteome</keyword>
<organism evidence="1 2">
    <name type="scientific">Aliiroseovarius halocynthiae</name>
    <dbReference type="NCBI Taxonomy" id="985055"/>
    <lineage>
        <taxon>Bacteria</taxon>
        <taxon>Pseudomonadati</taxon>
        <taxon>Pseudomonadota</taxon>
        <taxon>Alphaproteobacteria</taxon>
        <taxon>Rhodobacterales</taxon>
        <taxon>Paracoccaceae</taxon>
        <taxon>Aliiroseovarius</taxon>
    </lineage>
</organism>
<protein>
    <submittedName>
        <fullName evidence="1">Uncharacterized protein</fullName>
    </submittedName>
</protein>
<dbReference type="EMBL" id="VICH01000003">
    <property type="protein sequence ID" value="TQV69756.1"/>
    <property type="molecule type" value="Genomic_DNA"/>
</dbReference>
<name>A0A545SXR9_9RHOB</name>
<dbReference type="Proteomes" id="UP000315816">
    <property type="component" value="Unassembled WGS sequence"/>
</dbReference>
<dbReference type="RefSeq" id="WP_142852038.1">
    <property type="nucleotide sequence ID" value="NZ_FXWW01000002.1"/>
</dbReference>